<evidence type="ECO:0000313" key="1">
    <source>
        <dbReference type="EMBL" id="KIK80606.1"/>
    </source>
</evidence>
<gene>
    <name evidence="1" type="ORF">PAXRUDRAFT_765281</name>
</gene>
<protein>
    <submittedName>
        <fullName evidence="1">Uncharacterized protein</fullName>
    </submittedName>
</protein>
<accession>A0A0D0D9U6</accession>
<dbReference type="EMBL" id="KN825977">
    <property type="protein sequence ID" value="KIK80606.1"/>
    <property type="molecule type" value="Genomic_DNA"/>
</dbReference>
<dbReference type="Proteomes" id="UP000054538">
    <property type="component" value="Unassembled WGS sequence"/>
</dbReference>
<dbReference type="InParanoid" id="A0A0D0D9U6"/>
<reference evidence="1 2" key="1">
    <citation type="submission" date="2014-04" db="EMBL/GenBank/DDBJ databases">
        <authorList>
            <consortium name="DOE Joint Genome Institute"/>
            <person name="Kuo A."/>
            <person name="Kohler A."/>
            <person name="Jargeat P."/>
            <person name="Nagy L.G."/>
            <person name="Floudas D."/>
            <person name="Copeland A."/>
            <person name="Barry K.W."/>
            <person name="Cichocki N."/>
            <person name="Veneault-Fourrey C."/>
            <person name="LaButti K."/>
            <person name="Lindquist E.A."/>
            <person name="Lipzen A."/>
            <person name="Lundell T."/>
            <person name="Morin E."/>
            <person name="Murat C."/>
            <person name="Sun H."/>
            <person name="Tunlid A."/>
            <person name="Henrissat B."/>
            <person name="Grigoriev I.V."/>
            <person name="Hibbett D.S."/>
            <person name="Martin F."/>
            <person name="Nordberg H.P."/>
            <person name="Cantor M.N."/>
            <person name="Hua S.X."/>
        </authorList>
    </citation>
    <scope>NUCLEOTIDE SEQUENCE [LARGE SCALE GENOMIC DNA]</scope>
    <source>
        <strain evidence="1 2">Ve08.2h10</strain>
    </source>
</reference>
<proteinExistence type="predicted"/>
<evidence type="ECO:0000313" key="2">
    <source>
        <dbReference type="Proteomes" id="UP000054538"/>
    </source>
</evidence>
<dbReference type="AlphaFoldDB" id="A0A0D0D9U6"/>
<organism evidence="1 2">
    <name type="scientific">Paxillus rubicundulus Ve08.2h10</name>
    <dbReference type="NCBI Taxonomy" id="930991"/>
    <lineage>
        <taxon>Eukaryota</taxon>
        <taxon>Fungi</taxon>
        <taxon>Dikarya</taxon>
        <taxon>Basidiomycota</taxon>
        <taxon>Agaricomycotina</taxon>
        <taxon>Agaricomycetes</taxon>
        <taxon>Agaricomycetidae</taxon>
        <taxon>Boletales</taxon>
        <taxon>Paxilineae</taxon>
        <taxon>Paxillaceae</taxon>
        <taxon>Paxillus</taxon>
    </lineage>
</organism>
<reference evidence="2" key="2">
    <citation type="submission" date="2015-01" db="EMBL/GenBank/DDBJ databases">
        <title>Evolutionary Origins and Diversification of the Mycorrhizal Mutualists.</title>
        <authorList>
            <consortium name="DOE Joint Genome Institute"/>
            <consortium name="Mycorrhizal Genomics Consortium"/>
            <person name="Kohler A."/>
            <person name="Kuo A."/>
            <person name="Nagy L.G."/>
            <person name="Floudas D."/>
            <person name="Copeland A."/>
            <person name="Barry K.W."/>
            <person name="Cichocki N."/>
            <person name="Veneault-Fourrey C."/>
            <person name="LaButti K."/>
            <person name="Lindquist E.A."/>
            <person name="Lipzen A."/>
            <person name="Lundell T."/>
            <person name="Morin E."/>
            <person name="Murat C."/>
            <person name="Riley R."/>
            <person name="Ohm R."/>
            <person name="Sun H."/>
            <person name="Tunlid A."/>
            <person name="Henrissat B."/>
            <person name="Grigoriev I.V."/>
            <person name="Hibbett D.S."/>
            <person name="Martin F."/>
        </authorList>
    </citation>
    <scope>NUCLEOTIDE SEQUENCE [LARGE SCALE GENOMIC DNA]</scope>
    <source>
        <strain evidence="2">Ve08.2h10</strain>
    </source>
</reference>
<name>A0A0D0D9U6_9AGAM</name>
<dbReference type="HOGENOM" id="CLU_1503930_0_0_1"/>
<dbReference type="OrthoDB" id="3239511at2759"/>
<keyword evidence="2" id="KW-1185">Reference proteome</keyword>
<sequence>MPPTPESPSAIIEYLPLYTFNGADDEQPDAHMSTVLSDVSMDTCSTASVGSHQQPAISIDQPGEFRTKYHPCSGHPPVTQSYEEFGAHSTIYTTPADEAPFCPFQTHGNFQFVEIVLNAMLNKAQVNALLDLIDHVAKGAAKVILKNEAELCKACDNAAAELTPVSAGPLKLTTLVSVI</sequence>